<dbReference type="InParanoid" id="A0A1C7MYY8"/>
<reference evidence="1 2" key="1">
    <citation type="submission" date="2016-03" db="EMBL/GenBank/DDBJ databases">
        <title>Choanephora cucurbitarum.</title>
        <authorList>
            <person name="Min B."/>
            <person name="Park H."/>
            <person name="Park J.-H."/>
            <person name="Shin H.-D."/>
            <person name="Choi I.-G."/>
        </authorList>
    </citation>
    <scope>NUCLEOTIDE SEQUENCE [LARGE SCALE GENOMIC DNA]</scope>
    <source>
        <strain evidence="1 2">KUS-F28377</strain>
    </source>
</reference>
<gene>
    <name evidence="1" type="ORF">A0J61_09973</name>
</gene>
<name>A0A1C7MYY8_9FUNG</name>
<dbReference type="Proteomes" id="UP000093000">
    <property type="component" value="Unassembled WGS sequence"/>
</dbReference>
<accession>A0A1C7MYY8</accession>
<evidence type="ECO:0000313" key="2">
    <source>
        <dbReference type="Proteomes" id="UP000093000"/>
    </source>
</evidence>
<protein>
    <submittedName>
        <fullName evidence="1">Uncharacterized protein</fullName>
    </submittedName>
</protein>
<evidence type="ECO:0000313" key="1">
    <source>
        <dbReference type="EMBL" id="OBZ81978.1"/>
    </source>
</evidence>
<proteinExistence type="predicted"/>
<sequence length="222" mass="26449">MTMENIFKKLKRGYRKLFADWVRNKMHQKESKDCLEKITLAHRATPMTQYNIRESIPLCQLKRYSLSQSTKIQFSRQRRTLPFQPLYEIEWQKNKWLQLDLDTSKQIERMRLQGHTHLAIRKDSIIRQHMEYAFKEDTDVVLELMFTGPTERQSITCQYHANPLQFAIRRAYLWRIEYDIGFAYLPSWVDQDVCCHHTLLDAHSALTSMTLSCSMGSSIESH</sequence>
<keyword evidence="2" id="KW-1185">Reference proteome</keyword>
<dbReference type="AlphaFoldDB" id="A0A1C7MYY8"/>
<dbReference type="EMBL" id="LUGH01000988">
    <property type="protein sequence ID" value="OBZ81978.1"/>
    <property type="molecule type" value="Genomic_DNA"/>
</dbReference>
<organism evidence="1 2">
    <name type="scientific">Choanephora cucurbitarum</name>
    <dbReference type="NCBI Taxonomy" id="101091"/>
    <lineage>
        <taxon>Eukaryota</taxon>
        <taxon>Fungi</taxon>
        <taxon>Fungi incertae sedis</taxon>
        <taxon>Mucoromycota</taxon>
        <taxon>Mucoromycotina</taxon>
        <taxon>Mucoromycetes</taxon>
        <taxon>Mucorales</taxon>
        <taxon>Mucorineae</taxon>
        <taxon>Choanephoraceae</taxon>
        <taxon>Choanephoroideae</taxon>
        <taxon>Choanephora</taxon>
    </lineage>
</organism>
<dbReference type="OrthoDB" id="2216037at2759"/>
<comment type="caution">
    <text evidence="1">The sequence shown here is derived from an EMBL/GenBank/DDBJ whole genome shotgun (WGS) entry which is preliminary data.</text>
</comment>